<keyword evidence="11" id="KW-0067">ATP-binding</keyword>
<evidence type="ECO:0000256" key="1">
    <source>
        <dbReference type="ARBA" id="ARBA00001936"/>
    </source>
</evidence>
<evidence type="ECO:0000256" key="14">
    <source>
        <dbReference type="ARBA" id="ARBA00023134"/>
    </source>
</evidence>
<keyword evidence="10" id="KW-0378">Hydrolase</keyword>
<dbReference type="InterPro" id="IPR041373">
    <property type="entry name" value="RT_RNaseH"/>
</dbReference>
<evidence type="ECO:0000256" key="10">
    <source>
        <dbReference type="ARBA" id="ARBA00022801"/>
    </source>
</evidence>
<dbReference type="GO" id="GO:0004519">
    <property type="term" value="F:endonuclease activity"/>
    <property type="evidence" value="ECO:0007669"/>
    <property type="project" value="UniProtKB-KW"/>
</dbReference>
<evidence type="ECO:0000256" key="8">
    <source>
        <dbReference type="ARBA" id="ARBA00022741"/>
    </source>
</evidence>
<evidence type="ECO:0000256" key="9">
    <source>
        <dbReference type="ARBA" id="ARBA00022759"/>
    </source>
</evidence>
<dbReference type="PANTHER" id="PTHR10656:SF42">
    <property type="entry name" value="CYCLIC GMP-AMP SYNTHASE-LIKE PROTEIN-RELATED"/>
    <property type="match status" value="1"/>
</dbReference>
<comment type="cofactor">
    <cofactor evidence="1">
        <name>Mn(2+)</name>
        <dbReference type="ChEBI" id="CHEBI:29035"/>
    </cofactor>
</comment>
<evidence type="ECO:0000259" key="16">
    <source>
        <dbReference type="Pfam" id="PF03281"/>
    </source>
</evidence>
<evidence type="ECO:0000256" key="5">
    <source>
        <dbReference type="ARBA" id="ARBA00022695"/>
    </source>
</evidence>
<keyword evidence="7" id="KW-0479">Metal-binding</keyword>
<keyword evidence="20" id="KW-1185">Reference proteome</keyword>
<evidence type="ECO:0000256" key="4">
    <source>
        <dbReference type="ARBA" id="ARBA00022679"/>
    </source>
</evidence>
<protein>
    <recommendedName>
        <fullName evidence="21">Mab-21-like nucleotidyltransferase domain-containing protein</fullName>
    </recommendedName>
</protein>
<dbReference type="InterPro" id="IPR046903">
    <property type="entry name" value="Mab-21-like_nuc_Trfase"/>
</dbReference>
<gene>
    <name evidence="19" type="ORF">GEV33_002251</name>
</gene>
<evidence type="ECO:0000313" key="20">
    <source>
        <dbReference type="Proteomes" id="UP000719412"/>
    </source>
</evidence>
<evidence type="ECO:0000256" key="7">
    <source>
        <dbReference type="ARBA" id="ARBA00022723"/>
    </source>
</evidence>
<keyword evidence="15" id="KW-0464">Manganese</keyword>
<comment type="caution">
    <text evidence="19">The sequence shown here is derived from an EMBL/GenBank/DDBJ whole genome shotgun (WGS) entry which is preliminary data.</text>
</comment>
<dbReference type="Gene3D" id="3.30.460.90">
    <property type="match status" value="1"/>
</dbReference>
<reference evidence="19" key="2">
    <citation type="submission" date="2021-08" db="EMBL/GenBank/DDBJ databases">
        <authorList>
            <person name="Eriksson T."/>
        </authorList>
    </citation>
    <scope>NUCLEOTIDE SEQUENCE</scope>
    <source>
        <strain evidence="19">Stoneville</strain>
        <tissue evidence="19">Whole head</tissue>
    </source>
</reference>
<dbReference type="GO" id="GO:0005524">
    <property type="term" value="F:ATP binding"/>
    <property type="evidence" value="ECO:0007669"/>
    <property type="project" value="UniProtKB-KW"/>
</dbReference>
<evidence type="ECO:0000256" key="15">
    <source>
        <dbReference type="ARBA" id="ARBA00023211"/>
    </source>
</evidence>
<dbReference type="PANTHER" id="PTHR10656">
    <property type="entry name" value="CELL FATE DETERMINING PROTEIN MAB21-RELATED"/>
    <property type="match status" value="1"/>
</dbReference>
<keyword evidence="13" id="KW-0695">RNA-directed DNA polymerase</keyword>
<evidence type="ECO:0000256" key="3">
    <source>
        <dbReference type="ARBA" id="ARBA00008307"/>
    </source>
</evidence>
<keyword evidence="9" id="KW-0255">Endonuclease</keyword>
<dbReference type="GO" id="GO:0046872">
    <property type="term" value="F:metal ion binding"/>
    <property type="evidence" value="ECO:0007669"/>
    <property type="project" value="UniProtKB-KW"/>
</dbReference>
<feature type="domain" description="Reverse transcriptase RNase H-like" evidence="17">
    <location>
        <begin position="1"/>
        <end position="36"/>
    </location>
</feature>
<evidence type="ECO:0000256" key="13">
    <source>
        <dbReference type="ARBA" id="ARBA00022918"/>
    </source>
</evidence>
<accession>A0A8J6HKR8</accession>
<proteinExistence type="inferred from homology"/>
<keyword evidence="12" id="KW-0460">Magnesium</keyword>
<evidence type="ECO:0000259" key="18">
    <source>
        <dbReference type="Pfam" id="PF20266"/>
    </source>
</evidence>
<organism evidence="19 20">
    <name type="scientific">Tenebrio molitor</name>
    <name type="common">Yellow mealworm beetle</name>
    <dbReference type="NCBI Taxonomy" id="7067"/>
    <lineage>
        <taxon>Eukaryota</taxon>
        <taxon>Metazoa</taxon>
        <taxon>Ecdysozoa</taxon>
        <taxon>Arthropoda</taxon>
        <taxon>Hexapoda</taxon>
        <taxon>Insecta</taxon>
        <taxon>Pterygota</taxon>
        <taxon>Neoptera</taxon>
        <taxon>Endopterygota</taxon>
        <taxon>Coleoptera</taxon>
        <taxon>Polyphaga</taxon>
        <taxon>Cucujiformia</taxon>
        <taxon>Tenebrionidae</taxon>
        <taxon>Tenebrio</taxon>
    </lineage>
</organism>
<reference evidence="19" key="1">
    <citation type="journal article" date="2020" name="J Insects Food Feed">
        <title>The yellow mealworm (Tenebrio molitor) genome: a resource for the emerging insects as food and feed industry.</title>
        <authorList>
            <person name="Eriksson T."/>
            <person name="Andere A."/>
            <person name="Kelstrup H."/>
            <person name="Emery V."/>
            <person name="Picard C."/>
        </authorList>
    </citation>
    <scope>NUCLEOTIDE SEQUENCE</scope>
    <source>
        <strain evidence="19">Stoneville</strain>
        <tissue evidence="19">Whole head</tissue>
    </source>
</reference>
<dbReference type="Proteomes" id="UP000719412">
    <property type="component" value="Unassembled WGS sequence"/>
</dbReference>
<name>A0A8J6HKR8_TENMO</name>
<comment type="cofactor">
    <cofactor evidence="2">
        <name>Mg(2+)</name>
        <dbReference type="ChEBI" id="CHEBI:18420"/>
    </cofactor>
</comment>
<dbReference type="SMART" id="SM01265">
    <property type="entry name" value="Mab-21"/>
    <property type="match status" value="1"/>
</dbReference>
<dbReference type="GO" id="GO:0003964">
    <property type="term" value="F:RNA-directed DNA polymerase activity"/>
    <property type="evidence" value="ECO:0007669"/>
    <property type="project" value="UniProtKB-KW"/>
</dbReference>
<evidence type="ECO:0000313" key="19">
    <source>
        <dbReference type="EMBL" id="KAH0820540.1"/>
    </source>
</evidence>
<keyword evidence="4" id="KW-0808">Transferase</keyword>
<dbReference type="Pfam" id="PF17917">
    <property type="entry name" value="RT_RNaseH"/>
    <property type="match status" value="1"/>
</dbReference>
<keyword evidence="8" id="KW-0547">Nucleotide-binding</keyword>
<evidence type="ECO:0000256" key="12">
    <source>
        <dbReference type="ARBA" id="ARBA00022842"/>
    </source>
</evidence>
<evidence type="ECO:0000256" key="6">
    <source>
        <dbReference type="ARBA" id="ARBA00022722"/>
    </source>
</evidence>
<dbReference type="Gene3D" id="1.10.1410.40">
    <property type="match status" value="1"/>
</dbReference>
<evidence type="ECO:0000259" key="17">
    <source>
        <dbReference type="Pfam" id="PF17917"/>
    </source>
</evidence>
<dbReference type="Pfam" id="PF20266">
    <property type="entry name" value="Mab-21_C"/>
    <property type="match status" value="1"/>
</dbReference>
<dbReference type="AlphaFoldDB" id="A0A8J6HKR8"/>
<evidence type="ECO:0008006" key="21">
    <source>
        <dbReference type="Google" id="ProtNLM"/>
    </source>
</evidence>
<dbReference type="GO" id="GO:0016787">
    <property type="term" value="F:hydrolase activity"/>
    <property type="evidence" value="ECO:0007669"/>
    <property type="project" value="UniProtKB-KW"/>
</dbReference>
<dbReference type="GO" id="GO:0005525">
    <property type="term" value="F:GTP binding"/>
    <property type="evidence" value="ECO:0007669"/>
    <property type="project" value="UniProtKB-KW"/>
</dbReference>
<dbReference type="Pfam" id="PF03281">
    <property type="entry name" value="Mab-21"/>
    <property type="match status" value="1"/>
</dbReference>
<keyword evidence="5" id="KW-0548">Nucleotidyltransferase</keyword>
<sequence length="671" mass="78947">MLAIVYGAKKFHQYIYGKKVVVETDHKPLTHIFKKSLIDCPMRMQLKHVSMENILHKVNRHFISLPEEEIQRNDKILKHVFDVIVENMKSVDKLFEALYRRPFYGGGYYDGLLVKTANKPYDYDLDLLLSIPKKASPVLLPSHIPGHIQLKVQNVSWFETLPVYAKFKKKFLDGDNYLVTHKALEWMESVVQRSFNLLPWSASGKYYYLEVGFETFPISFSKSGPAVTLHIGFGSDCTLDVDLVISFVFTEDKWPQGFSPNPYEKFISWLGPTTDLNEFFIVAKKPKNISDHEYEYRFLERHWRLSFQEQERKLIADKGRLKPVGRLLKKMKKRQQHDKIASYYIKTVLLFMVEKRNDDFWQQSLSHVFMDALETYTKFIRDKEIPYYWNKDYNLIDHIDDSTLNNFAYRLEHIIKDIKKNQDKPDTVVKYLCKTMNSKCLGNYEHFDNVKLEFDSKLSNFVLKSRGYTDAEYGEMLIFYGECGSAGAMHVRMQENMQYVFHNVCHIQTITYFYERVYYITTNDATSNINFLWMLCVNLLHPIWISVCPISTMMPTLSSPFSFFWTPQHEYKHKHPWEAHPDWDSNPADLAVVSEECRSSFHHPTVSPCKTYTHIHGPAERRDRDLGALSPTAMRPPSYLVDEVVIQVYLVHHYFTKLSSTLKVIFSQFME</sequence>
<evidence type="ECO:0000256" key="2">
    <source>
        <dbReference type="ARBA" id="ARBA00001946"/>
    </source>
</evidence>
<dbReference type="InterPro" id="IPR046906">
    <property type="entry name" value="Mab-21_HhH/H2TH-like"/>
</dbReference>
<keyword evidence="14" id="KW-0342">GTP-binding</keyword>
<dbReference type="InterPro" id="IPR024810">
    <property type="entry name" value="MAB21L/cGLR"/>
</dbReference>
<feature type="domain" description="Mab-21-like nucleotidyltransferase" evidence="16">
    <location>
        <begin position="108"/>
        <end position="316"/>
    </location>
</feature>
<comment type="similarity">
    <text evidence="3">Belongs to the mab-21 family.</text>
</comment>
<feature type="domain" description="Mab-21-like HhH/H2TH-like" evidence="18">
    <location>
        <begin position="322"/>
        <end position="412"/>
    </location>
</feature>
<dbReference type="EMBL" id="JABDTM020011593">
    <property type="protein sequence ID" value="KAH0820540.1"/>
    <property type="molecule type" value="Genomic_DNA"/>
</dbReference>
<evidence type="ECO:0000256" key="11">
    <source>
        <dbReference type="ARBA" id="ARBA00022840"/>
    </source>
</evidence>
<keyword evidence="6" id="KW-0540">Nuclease</keyword>